<keyword evidence="4" id="KW-1185">Reference proteome</keyword>
<evidence type="ECO:0000313" key="3">
    <source>
        <dbReference type="EMBL" id="BDZ45957.1"/>
    </source>
</evidence>
<dbReference type="Proteomes" id="UP001321498">
    <property type="component" value="Chromosome"/>
</dbReference>
<feature type="compositionally biased region" description="Polar residues" evidence="1">
    <location>
        <begin position="1"/>
        <end position="10"/>
    </location>
</feature>
<gene>
    <name evidence="3" type="ORF">GCM10025866_18660</name>
</gene>
<dbReference type="Pfam" id="PF01928">
    <property type="entry name" value="CYTH"/>
    <property type="match status" value="1"/>
</dbReference>
<dbReference type="SUPFAM" id="SSF55154">
    <property type="entry name" value="CYTH-like phosphatases"/>
    <property type="match status" value="1"/>
</dbReference>
<protein>
    <recommendedName>
        <fullName evidence="2">CYTH domain-containing protein</fullName>
    </recommendedName>
</protein>
<dbReference type="RefSeq" id="WP_286276061.1">
    <property type="nucleotide sequence ID" value="NZ_AP027731.1"/>
</dbReference>
<feature type="domain" description="CYTH" evidence="2">
    <location>
        <begin position="9"/>
        <end position="203"/>
    </location>
</feature>
<dbReference type="CDD" id="cd07374">
    <property type="entry name" value="CYTH-like_Pase"/>
    <property type="match status" value="1"/>
</dbReference>
<feature type="region of interest" description="Disordered" evidence="1">
    <location>
        <begin position="186"/>
        <end position="210"/>
    </location>
</feature>
<proteinExistence type="predicted"/>
<evidence type="ECO:0000256" key="1">
    <source>
        <dbReference type="SAM" id="MobiDB-lite"/>
    </source>
</evidence>
<reference evidence="4" key="1">
    <citation type="journal article" date="2019" name="Int. J. Syst. Evol. Microbiol.">
        <title>The Global Catalogue of Microorganisms (GCM) 10K type strain sequencing project: providing services to taxonomists for standard genome sequencing and annotation.</title>
        <authorList>
            <consortium name="The Broad Institute Genomics Platform"/>
            <consortium name="The Broad Institute Genome Sequencing Center for Infectious Disease"/>
            <person name="Wu L."/>
            <person name="Ma J."/>
        </authorList>
    </citation>
    <scope>NUCLEOTIDE SEQUENCE [LARGE SCALE GENOMIC DNA]</scope>
    <source>
        <strain evidence="4">NBRC 108725</strain>
    </source>
</reference>
<dbReference type="Gene3D" id="2.40.320.10">
    <property type="entry name" value="Hypothetical Protein Pfu-838710-001"/>
    <property type="match status" value="1"/>
</dbReference>
<dbReference type="SMART" id="SM01118">
    <property type="entry name" value="CYTH"/>
    <property type="match status" value="1"/>
</dbReference>
<organism evidence="3 4">
    <name type="scientific">Naasia aerilata</name>
    <dbReference type="NCBI Taxonomy" id="1162966"/>
    <lineage>
        <taxon>Bacteria</taxon>
        <taxon>Bacillati</taxon>
        <taxon>Actinomycetota</taxon>
        <taxon>Actinomycetes</taxon>
        <taxon>Micrococcales</taxon>
        <taxon>Microbacteriaceae</taxon>
        <taxon>Naasia</taxon>
    </lineage>
</organism>
<dbReference type="InterPro" id="IPR033469">
    <property type="entry name" value="CYTH-like_dom_sf"/>
</dbReference>
<evidence type="ECO:0000313" key="4">
    <source>
        <dbReference type="Proteomes" id="UP001321498"/>
    </source>
</evidence>
<name>A0ABM8GCI0_9MICO</name>
<accession>A0ABM8GCI0</accession>
<sequence length="210" mass="22767">MAENDITSSTETERKYDVPEDAPAPELDGFLVLLPEHPDLLEAVYYDTEDGALAAERMVLRRRTGGHDAGWHLKTPGEGGRTEHHAELADAPPAGLLDIVKDILGDRPLIPTAEIRTERTPILLLDDEGRAVAEIADDRVAGTDVREGVVRTWREWEAELLEEAPQAPAKRVALLDRIEAQLVAQGATPSPSMSKFARATGRAGLGPSEG</sequence>
<dbReference type="InterPro" id="IPR023577">
    <property type="entry name" value="CYTH_domain"/>
</dbReference>
<dbReference type="EMBL" id="AP027731">
    <property type="protein sequence ID" value="BDZ45957.1"/>
    <property type="molecule type" value="Genomic_DNA"/>
</dbReference>
<feature type="region of interest" description="Disordered" evidence="1">
    <location>
        <begin position="1"/>
        <end position="22"/>
    </location>
</feature>
<evidence type="ECO:0000259" key="2">
    <source>
        <dbReference type="SMART" id="SM01118"/>
    </source>
</evidence>